<organism evidence="2 3">
    <name type="scientific">Cristinia sonorae</name>
    <dbReference type="NCBI Taxonomy" id="1940300"/>
    <lineage>
        <taxon>Eukaryota</taxon>
        <taxon>Fungi</taxon>
        <taxon>Dikarya</taxon>
        <taxon>Basidiomycota</taxon>
        <taxon>Agaricomycotina</taxon>
        <taxon>Agaricomycetes</taxon>
        <taxon>Agaricomycetidae</taxon>
        <taxon>Agaricales</taxon>
        <taxon>Pleurotineae</taxon>
        <taxon>Stephanosporaceae</taxon>
        <taxon>Cristinia</taxon>
    </lineage>
</organism>
<evidence type="ECO:0000313" key="3">
    <source>
        <dbReference type="Proteomes" id="UP000813824"/>
    </source>
</evidence>
<sequence length="275" mass="30844">MAPVAITPPRIETPLPKYNVKLGFSKDDTHARDFQSVGSRSSSSSPDTGSPIESLVAVNDPHHLPTFDSTTLTAPSAPILYLPPLLSSLPHGLQHSFPHKLDGQRSPLSTETRLPDIDPVSLALHKALHHFQPVTQEYAETPYEEAFNWSELQLPVESEREWYCVVFRSKRKEGSDGGPLYEADRKAHEEAVQNGGLILYWYGIPHPVTHLNLATCIWQSRQHAIAANSRPHHIRAMRLAAASYERYELNRYRLSKVKGETTLRITPFDSGDVGW</sequence>
<evidence type="ECO:0000256" key="1">
    <source>
        <dbReference type="SAM" id="MobiDB-lite"/>
    </source>
</evidence>
<reference evidence="2" key="1">
    <citation type="journal article" date="2021" name="New Phytol.">
        <title>Evolutionary innovations through gain and loss of genes in the ectomycorrhizal Boletales.</title>
        <authorList>
            <person name="Wu G."/>
            <person name="Miyauchi S."/>
            <person name="Morin E."/>
            <person name="Kuo A."/>
            <person name="Drula E."/>
            <person name="Varga T."/>
            <person name="Kohler A."/>
            <person name="Feng B."/>
            <person name="Cao Y."/>
            <person name="Lipzen A."/>
            <person name="Daum C."/>
            <person name="Hundley H."/>
            <person name="Pangilinan J."/>
            <person name="Johnson J."/>
            <person name="Barry K."/>
            <person name="LaButti K."/>
            <person name="Ng V."/>
            <person name="Ahrendt S."/>
            <person name="Min B."/>
            <person name="Choi I.G."/>
            <person name="Park H."/>
            <person name="Plett J.M."/>
            <person name="Magnuson J."/>
            <person name="Spatafora J.W."/>
            <person name="Nagy L.G."/>
            <person name="Henrissat B."/>
            <person name="Grigoriev I.V."/>
            <person name="Yang Z.L."/>
            <person name="Xu J."/>
            <person name="Martin F.M."/>
        </authorList>
    </citation>
    <scope>NUCLEOTIDE SEQUENCE</scope>
    <source>
        <strain evidence="2">KKN 215</strain>
    </source>
</reference>
<protein>
    <submittedName>
        <fullName evidence="2">Uncharacterized protein</fullName>
    </submittedName>
</protein>
<proteinExistence type="predicted"/>
<name>A0A8K0XKV7_9AGAR</name>
<evidence type="ECO:0000313" key="2">
    <source>
        <dbReference type="EMBL" id="KAH8083785.1"/>
    </source>
</evidence>
<dbReference type="OrthoDB" id="2140489at2759"/>
<dbReference type="PANTHER" id="PTHR36986:SF1">
    <property type="entry name" value="UPF0643 PROTEIN PB2B2.08"/>
    <property type="match status" value="1"/>
</dbReference>
<dbReference type="Proteomes" id="UP000813824">
    <property type="component" value="Unassembled WGS sequence"/>
</dbReference>
<keyword evidence="3" id="KW-1185">Reference proteome</keyword>
<dbReference type="PANTHER" id="PTHR36986">
    <property type="entry name" value="UPF0643 PROTEIN PB2B2.08"/>
    <property type="match status" value="1"/>
</dbReference>
<gene>
    <name evidence="2" type="ORF">BXZ70DRAFT_575033</name>
</gene>
<dbReference type="AlphaFoldDB" id="A0A8K0XKV7"/>
<accession>A0A8K0XKV7</accession>
<feature type="compositionally biased region" description="Low complexity" evidence="1">
    <location>
        <begin position="36"/>
        <end position="54"/>
    </location>
</feature>
<feature type="region of interest" description="Disordered" evidence="1">
    <location>
        <begin position="30"/>
        <end position="55"/>
    </location>
</feature>
<dbReference type="EMBL" id="JAEVFJ010000047">
    <property type="protein sequence ID" value="KAH8083785.1"/>
    <property type="molecule type" value="Genomic_DNA"/>
</dbReference>
<comment type="caution">
    <text evidence="2">The sequence shown here is derived from an EMBL/GenBank/DDBJ whole genome shotgun (WGS) entry which is preliminary data.</text>
</comment>